<evidence type="ECO:0000256" key="2">
    <source>
        <dbReference type="ARBA" id="ARBA00022692"/>
    </source>
</evidence>
<dbReference type="Proteomes" id="UP000078046">
    <property type="component" value="Unassembled WGS sequence"/>
</dbReference>
<dbReference type="InterPro" id="IPR013057">
    <property type="entry name" value="AA_transpt_TM"/>
</dbReference>
<gene>
    <name evidence="7" type="ORF">A3Q56_07879</name>
</gene>
<dbReference type="GO" id="GO:0005774">
    <property type="term" value="C:vacuolar membrane"/>
    <property type="evidence" value="ECO:0007669"/>
    <property type="project" value="TreeGrafter"/>
</dbReference>
<dbReference type="Pfam" id="PF01490">
    <property type="entry name" value="Aa_trans"/>
    <property type="match status" value="1"/>
</dbReference>
<sequence length="198" mass="22780">MKFLKIRLFAIYSDYFSKIIVNFSILIKTVTFFILLLLSFIKYIKTLALWSVFSQLSLLFAFSIIAWLDVSNYFLTKNLTIEYFNFNNSLFFIAACVYCYEGAGVVLSLESATSPTIRFGFKRILNCAIFVFFMVNCSFGISGYLSFGKDTQSIITLNLEYKDSHLLHLLNLVKFLICISLMLTFPIIYTSGSQTFLH</sequence>
<dbReference type="PANTHER" id="PTHR22950">
    <property type="entry name" value="AMINO ACID TRANSPORTER"/>
    <property type="match status" value="1"/>
</dbReference>
<evidence type="ECO:0000256" key="1">
    <source>
        <dbReference type="ARBA" id="ARBA00004141"/>
    </source>
</evidence>
<dbReference type="EMBL" id="LWCA01001883">
    <property type="protein sequence ID" value="OAF64375.1"/>
    <property type="molecule type" value="Genomic_DNA"/>
</dbReference>
<feature type="transmembrane region" description="Helical" evidence="5">
    <location>
        <begin position="20"/>
        <end position="40"/>
    </location>
</feature>
<feature type="transmembrane region" description="Helical" evidence="5">
    <location>
        <begin position="167"/>
        <end position="189"/>
    </location>
</feature>
<keyword evidence="3 5" id="KW-1133">Transmembrane helix</keyword>
<dbReference type="GO" id="GO:0015179">
    <property type="term" value="F:L-amino acid transmembrane transporter activity"/>
    <property type="evidence" value="ECO:0007669"/>
    <property type="project" value="TreeGrafter"/>
</dbReference>
<feature type="transmembrane region" description="Helical" evidence="5">
    <location>
        <begin position="90"/>
        <end position="112"/>
    </location>
</feature>
<evidence type="ECO:0000313" key="7">
    <source>
        <dbReference type="EMBL" id="OAF64375.1"/>
    </source>
</evidence>
<reference evidence="7 8" key="1">
    <citation type="submission" date="2016-04" db="EMBL/GenBank/DDBJ databases">
        <title>The genome of Intoshia linei affirms orthonectids as highly simplified spiralians.</title>
        <authorList>
            <person name="Mikhailov K.V."/>
            <person name="Slusarev G.S."/>
            <person name="Nikitin M.A."/>
            <person name="Logacheva M.D."/>
            <person name="Penin A."/>
            <person name="Aleoshin V."/>
            <person name="Panchin Y.V."/>
        </authorList>
    </citation>
    <scope>NUCLEOTIDE SEQUENCE [LARGE SCALE GENOMIC DNA]</scope>
    <source>
        <strain evidence="7">Intl2013</strain>
        <tissue evidence="7">Whole animal</tissue>
    </source>
</reference>
<evidence type="ECO:0000256" key="5">
    <source>
        <dbReference type="SAM" id="Phobius"/>
    </source>
</evidence>
<keyword evidence="8" id="KW-1185">Reference proteome</keyword>
<name>A0A177AQX0_9BILA</name>
<evidence type="ECO:0000259" key="6">
    <source>
        <dbReference type="Pfam" id="PF01490"/>
    </source>
</evidence>
<proteinExistence type="predicted"/>
<feature type="domain" description="Amino acid transporter transmembrane" evidence="6">
    <location>
        <begin position="4"/>
        <end position="188"/>
    </location>
</feature>
<dbReference type="OrthoDB" id="1684102at2759"/>
<keyword evidence="2 5" id="KW-0812">Transmembrane</keyword>
<keyword evidence="4 5" id="KW-0472">Membrane</keyword>
<dbReference type="AlphaFoldDB" id="A0A177AQX0"/>
<feature type="transmembrane region" description="Helical" evidence="5">
    <location>
        <begin position="124"/>
        <end position="147"/>
    </location>
</feature>
<feature type="transmembrane region" description="Helical" evidence="5">
    <location>
        <begin position="47"/>
        <end position="70"/>
    </location>
</feature>
<evidence type="ECO:0000256" key="3">
    <source>
        <dbReference type="ARBA" id="ARBA00022989"/>
    </source>
</evidence>
<organism evidence="7 8">
    <name type="scientific">Intoshia linei</name>
    <dbReference type="NCBI Taxonomy" id="1819745"/>
    <lineage>
        <taxon>Eukaryota</taxon>
        <taxon>Metazoa</taxon>
        <taxon>Spiralia</taxon>
        <taxon>Lophotrochozoa</taxon>
        <taxon>Mesozoa</taxon>
        <taxon>Orthonectida</taxon>
        <taxon>Rhopaluridae</taxon>
        <taxon>Intoshia</taxon>
    </lineage>
</organism>
<accession>A0A177AQX0</accession>
<comment type="subcellular location">
    <subcellularLocation>
        <location evidence="1">Membrane</location>
        <topology evidence="1">Multi-pass membrane protein</topology>
    </subcellularLocation>
</comment>
<dbReference type="PANTHER" id="PTHR22950:SF349">
    <property type="entry name" value="AMINO ACID TRANSPORTER TRANSMEMBRANE DOMAIN-CONTAINING PROTEIN"/>
    <property type="match status" value="1"/>
</dbReference>
<evidence type="ECO:0000256" key="4">
    <source>
        <dbReference type="ARBA" id="ARBA00023136"/>
    </source>
</evidence>
<protein>
    <recommendedName>
        <fullName evidence="6">Amino acid transporter transmembrane domain-containing protein</fullName>
    </recommendedName>
</protein>
<evidence type="ECO:0000313" key="8">
    <source>
        <dbReference type="Proteomes" id="UP000078046"/>
    </source>
</evidence>
<comment type="caution">
    <text evidence="7">The sequence shown here is derived from an EMBL/GenBank/DDBJ whole genome shotgun (WGS) entry which is preliminary data.</text>
</comment>